<dbReference type="Proteomes" id="UP000250235">
    <property type="component" value="Unassembled WGS sequence"/>
</dbReference>
<feature type="compositionally biased region" description="Basic and acidic residues" evidence="1">
    <location>
        <begin position="238"/>
        <end position="247"/>
    </location>
</feature>
<protein>
    <submittedName>
        <fullName evidence="2">Uncharacterized protein</fullName>
    </submittedName>
</protein>
<feature type="compositionally biased region" description="Basic residues" evidence="1">
    <location>
        <begin position="248"/>
        <end position="257"/>
    </location>
</feature>
<reference evidence="2 3" key="1">
    <citation type="journal article" date="2015" name="Proc. Natl. Acad. Sci. U.S.A.">
        <title>The resurrection genome of Boea hygrometrica: A blueprint for survival of dehydration.</title>
        <authorList>
            <person name="Xiao L."/>
            <person name="Yang G."/>
            <person name="Zhang L."/>
            <person name="Yang X."/>
            <person name="Zhao S."/>
            <person name="Ji Z."/>
            <person name="Zhou Q."/>
            <person name="Hu M."/>
            <person name="Wang Y."/>
            <person name="Chen M."/>
            <person name="Xu Y."/>
            <person name="Jin H."/>
            <person name="Xiao X."/>
            <person name="Hu G."/>
            <person name="Bao F."/>
            <person name="Hu Y."/>
            <person name="Wan P."/>
            <person name="Li L."/>
            <person name="Deng X."/>
            <person name="Kuang T."/>
            <person name="Xiang C."/>
            <person name="Zhu J.K."/>
            <person name="Oliver M.J."/>
            <person name="He Y."/>
        </authorList>
    </citation>
    <scope>NUCLEOTIDE SEQUENCE [LARGE SCALE GENOMIC DNA]</scope>
    <source>
        <strain evidence="3">cv. XS01</strain>
    </source>
</reference>
<organism evidence="2 3">
    <name type="scientific">Dorcoceras hygrometricum</name>
    <dbReference type="NCBI Taxonomy" id="472368"/>
    <lineage>
        <taxon>Eukaryota</taxon>
        <taxon>Viridiplantae</taxon>
        <taxon>Streptophyta</taxon>
        <taxon>Embryophyta</taxon>
        <taxon>Tracheophyta</taxon>
        <taxon>Spermatophyta</taxon>
        <taxon>Magnoliopsida</taxon>
        <taxon>eudicotyledons</taxon>
        <taxon>Gunneridae</taxon>
        <taxon>Pentapetalae</taxon>
        <taxon>asterids</taxon>
        <taxon>lamiids</taxon>
        <taxon>Lamiales</taxon>
        <taxon>Gesneriaceae</taxon>
        <taxon>Didymocarpoideae</taxon>
        <taxon>Trichosporeae</taxon>
        <taxon>Loxocarpinae</taxon>
        <taxon>Dorcoceras</taxon>
    </lineage>
</organism>
<evidence type="ECO:0000313" key="3">
    <source>
        <dbReference type="Proteomes" id="UP000250235"/>
    </source>
</evidence>
<keyword evidence="3" id="KW-1185">Reference proteome</keyword>
<gene>
    <name evidence="2" type="ORF">F511_16427</name>
</gene>
<dbReference type="EMBL" id="KV015719">
    <property type="protein sequence ID" value="KZV20359.1"/>
    <property type="molecule type" value="Genomic_DNA"/>
</dbReference>
<name>A0A2Z7AMC1_9LAMI</name>
<evidence type="ECO:0000256" key="1">
    <source>
        <dbReference type="SAM" id="MobiDB-lite"/>
    </source>
</evidence>
<feature type="region of interest" description="Disordered" evidence="1">
    <location>
        <begin position="197"/>
        <end position="293"/>
    </location>
</feature>
<accession>A0A2Z7AMC1</accession>
<proteinExistence type="predicted"/>
<evidence type="ECO:0000313" key="2">
    <source>
        <dbReference type="EMBL" id="KZV20359.1"/>
    </source>
</evidence>
<dbReference type="AlphaFoldDB" id="A0A2Z7AMC1"/>
<sequence length="293" mass="32717">MHETRDNSRRLQPSKGAKELNAQLNGICNKQWPRGVFKVWYWIKELLKRSPTLPQTSKNVTGNDGNSSEKLTVNSVLGFEAKNNNREKISLSPKTQNFKIDQNRARHRIPARKLHGLPGTGPNQTLEEFRPAVTTSPEHRRSGGGAVTKIARNAWRTLDRNIARVSRDHPQRAQRPAARCVDQRAIIEAAAAVHDISREAAPGPSPIHARGGAKRPAASRDSRALHGRSSRIQSGQFVERRWPPVRDHRARRARSCARQRPGDPGKTGSDTTVVDPDPPPSPIWSVRPRALNR</sequence>